<proteinExistence type="predicted"/>
<evidence type="ECO:0000313" key="2">
    <source>
        <dbReference type="Proteomes" id="UP001264980"/>
    </source>
</evidence>
<name>A0ABU1R619_9BACT</name>
<reference evidence="1 2" key="1">
    <citation type="submission" date="2023-07" db="EMBL/GenBank/DDBJ databases">
        <title>Sorghum-associated microbial communities from plants grown in Nebraska, USA.</title>
        <authorList>
            <person name="Schachtman D."/>
        </authorList>
    </citation>
    <scope>NUCLEOTIDE SEQUENCE [LARGE SCALE GENOMIC DNA]</scope>
    <source>
        <strain evidence="1 2">BE57</strain>
    </source>
</reference>
<dbReference type="Proteomes" id="UP001264980">
    <property type="component" value="Unassembled WGS sequence"/>
</dbReference>
<keyword evidence="2" id="KW-1185">Reference proteome</keyword>
<sequence>MTTELRLTESQKLEVGKIVSILNRNSGFVRAALYGEVLRVYASKTEIER</sequence>
<evidence type="ECO:0000313" key="1">
    <source>
        <dbReference type="EMBL" id="MDR6808845.1"/>
    </source>
</evidence>
<organism evidence="1 2">
    <name type="scientific">Dyadobacter fermentans</name>
    <dbReference type="NCBI Taxonomy" id="94254"/>
    <lineage>
        <taxon>Bacteria</taxon>
        <taxon>Pseudomonadati</taxon>
        <taxon>Bacteroidota</taxon>
        <taxon>Cytophagia</taxon>
        <taxon>Cytophagales</taxon>
        <taxon>Spirosomataceae</taxon>
        <taxon>Dyadobacter</taxon>
    </lineage>
</organism>
<protein>
    <submittedName>
        <fullName evidence="1">Uncharacterized protein</fullName>
    </submittedName>
</protein>
<comment type="caution">
    <text evidence="1">The sequence shown here is derived from an EMBL/GenBank/DDBJ whole genome shotgun (WGS) entry which is preliminary data.</text>
</comment>
<accession>A0ABU1R619</accession>
<gene>
    <name evidence="1" type="ORF">J2W84_005909</name>
</gene>
<dbReference type="EMBL" id="JAVDTI010000007">
    <property type="protein sequence ID" value="MDR6808845.1"/>
    <property type="molecule type" value="Genomic_DNA"/>
</dbReference>